<dbReference type="PROSITE" id="PS50088">
    <property type="entry name" value="ANK_REPEAT"/>
    <property type="match status" value="3"/>
</dbReference>
<organism evidence="5 6">
    <name type="scientific">Anolis carolinensis</name>
    <name type="common">Green anole</name>
    <name type="synonym">American chameleon</name>
    <dbReference type="NCBI Taxonomy" id="28377"/>
    <lineage>
        <taxon>Eukaryota</taxon>
        <taxon>Metazoa</taxon>
        <taxon>Chordata</taxon>
        <taxon>Craniata</taxon>
        <taxon>Vertebrata</taxon>
        <taxon>Euteleostomi</taxon>
        <taxon>Lepidosauria</taxon>
        <taxon>Squamata</taxon>
        <taxon>Bifurcata</taxon>
        <taxon>Unidentata</taxon>
        <taxon>Episquamata</taxon>
        <taxon>Toxicofera</taxon>
        <taxon>Iguania</taxon>
        <taxon>Dactyloidae</taxon>
        <taxon>Anolis</taxon>
    </lineage>
</organism>
<evidence type="ECO:0000313" key="6">
    <source>
        <dbReference type="Proteomes" id="UP000001646"/>
    </source>
</evidence>
<keyword evidence="2 3" id="KW-0040">ANK repeat</keyword>
<keyword evidence="1" id="KW-0677">Repeat</keyword>
<dbReference type="PANTHER" id="PTHR46680:SF3">
    <property type="entry name" value="NF-KAPPA-B INHIBITOR CACTUS"/>
    <property type="match status" value="1"/>
</dbReference>
<dbReference type="SUPFAM" id="SSF48403">
    <property type="entry name" value="Ankyrin repeat"/>
    <property type="match status" value="1"/>
</dbReference>
<dbReference type="PANTHER" id="PTHR46680">
    <property type="entry name" value="NF-KAPPA-B INHIBITOR ALPHA"/>
    <property type="match status" value="1"/>
</dbReference>
<keyword evidence="4" id="KW-0732">Signal</keyword>
<reference evidence="5" key="2">
    <citation type="submission" date="2025-08" db="UniProtKB">
        <authorList>
            <consortium name="Ensembl"/>
        </authorList>
    </citation>
    <scope>IDENTIFICATION</scope>
</reference>
<reference evidence="5" key="3">
    <citation type="submission" date="2025-09" db="UniProtKB">
        <authorList>
            <consortium name="Ensembl"/>
        </authorList>
    </citation>
    <scope>IDENTIFICATION</scope>
</reference>
<feature type="signal peptide" evidence="4">
    <location>
        <begin position="1"/>
        <end position="18"/>
    </location>
</feature>
<dbReference type="PRINTS" id="PR01415">
    <property type="entry name" value="ANKYRIN"/>
</dbReference>
<feature type="repeat" description="ANK" evidence="3">
    <location>
        <begin position="2"/>
        <end position="34"/>
    </location>
</feature>
<sequence>MAGRTALHLASEVLYLEAMTLLLGCGASVNLTIPATRETALHLAVRSSSCKAGTLLAAGGKCVELLLLNGANIHMRDWKGQEAIHTACRNGREEIIKLLFNYGADVNSLTPEEESPLFLFLEKTGNLRKLNVLRELLRLTYPLKLMNSEGHLPKALYNPSCELLHDLLRDMAAEVWSLQDICKFNVRNVYRGAMICWLKERIPTQLWNSIYIRQEYSYASKMK</sequence>
<evidence type="ECO:0000256" key="2">
    <source>
        <dbReference type="ARBA" id="ARBA00023043"/>
    </source>
</evidence>
<accession>A0A803SZT2</accession>
<dbReference type="InterPro" id="IPR051070">
    <property type="entry name" value="NF-kappa-B_inhibitor"/>
</dbReference>
<evidence type="ECO:0008006" key="7">
    <source>
        <dbReference type="Google" id="ProtNLM"/>
    </source>
</evidence>
<dbReference type="Proteomes" id="UP000001646">
    <property type="component" value="Unplaced"/>
</dbReference>
<dbReference type="AlphaFoldDB" id="A0A803SZT2"/>
<name>A0A803SZT2_ANOCA</name>
<feature type="chain" id="PRO_5032538132" description="Ankyrin repeat domain 61" evidence="4">
    <location>
        <begin position="19"/>
        <end position="223"/>
    </location>
</feature>
<feature type="repeat" description="ANK" evidence="3">
    <location>
        <begin position="79"/>
        <end position="111"/>
    </location>
</feature>
<protein>
    <recommendedName>
        <fullName evidence="7">Ankyrin repeat domain 61</fullName>
    </recommendedName>
</protein>
<dbReference type="SMART" id="SM00248">
    <property type="entry name" value="ANK"/>
    <property type="match status" value="3"/>
</dbReference>
<dbReference type="Gene3D" id="1.25.40.20">
    <property type="entry name" value="Ankyrin repeat-containing domain"/>
    <property type="match status" value="2"/>
</dbReference>
<evidence type="ECO:0000256" key="3">
    <source>
        <dbReference type="PROSITE-ProRule" id="PRU00023"/>
    </source>
</evidence>
<evidence type="ECO:0000256" key="4">
    <source>
        <dbReference type="SAM" id="SignalP"/>
    </source>
</evidence>
<dbReference type="Ensembl" id="ENSACAT00000040089.1">
    <property type="protein sequence ID" value="ENSACAP00000028472.1"/>
    <property type="gene ID" value="ENSACAG00000038983.1"/>
</dbReference>
<dbReference type="PROSITE" id="PS50297">
    <property type="entry name" value="ANK_REP_REGION"/>
    <property type="match status" value="2"/>
</dbReference>
<dbReference type="Pfam" id="PF12796">
    <property type="entry name" value="Ank_2"/>
    <property type="match status" value="1"/>
</dbReference>
<dbReference type="Pfam" id="PF00023">
    <property type="entry name" value="Ank"/>
    <property type="match status" value="1"/>
</dbReference>
<dbReference type="InterPro" id="IPR002110">
    <property type="entry name" value="Ankyrin_rpt"/>
</dbReference>
<evidence type="ECO:0000256" key="1">
    <source>
        <dbReference type="ARBA" id="ARBA00022737"/>
    </source>
</evidence>
<keyword evidence="6" id="KW-1185">Reference proteome</keyword>
<dbReference type="InterPro" id="IPR036770">
    <property type="entry name" value="Ankyrin_rpt-contain_sf"/>
</dbReference>
<feature type="repeat" description="ANK" evidence="3">
    <location>
        <begin position="36"/>
        <end position="78"/>
    </location>
</feature>
<evidence type="ECO:0000313" key="5">
    <source>
        <dbReference type="Ensembl" id="ENSACAP00000028472.1"/>
    </source>
</evidence>
<dbReference type="GeneTree" id="ENSGT00840000130004"/>
<dbReference type="InParanoid" id="A0A803SZT2"/>
<proteinExistence type="predicted"/>
<reference evidence="5" key="1">
    <citation type="submission" date="2009-12" db="EMBL/GenBank/DDBJ databases">
        <title>The Genome Sequence of Anolis carolinensis (Green Anole Lizard).</title>
        <authorList>
            <consortium name="The Genome Sequencing Platform"/>
            <person name="Di Palma F."/>
            <person name="Alfoldi J."/>
            <person name="Heiman D."/>
            <person name="Young S."/>
            <person name="Grabherr M."/>
            <person name="Johnson J."/>
            <person name="Lander E.S."/>
            <person name="Lindblad-Toh K."/>
        </authorList>
    </citation>
    <scope>NUCLEOTIDE SEQUENCE [LARGE SCALE GENOMIC DNA]</scope>
    <source>
        <strain evidence="5">JBL SC #1</strain>
    </source>
</reference>